<dbReference type="GO" id="GO:0046872">
    <property type="term" value="F:metal ion binding"/>
    <property type="evidence" value="ECO:0007669"/>
    <property type="project" value="UniProtKB-KW"/>
</dbReference>
<feature type="non-terminal residue" evidence="10">
    <location>
        <position position="1"/>
    </location>
</feature>
<dbReference type="EMBL" id="CAJVCH010529308">
    <property type="protein sequence ID" value="CAG7823380.1"/>
    <property type="molecule type" value="Genomic_DNA"/>
</dbReference>
<organism evidence="10 11">
    <name type="scientific">Allacma fusca</name>
    <dbReference type="NCBI Taxonomy" id="39272"/>
    <lineage>
        <taxon>Eukaryota</taxon>
        <taxon>Metazoa</taxon>
        <taxon>Ecdysozoa</taxon>
        <taxon>Arthropoda</taxon>
        <taxon>Hexapoda</taxon>
        <taxon>Collembola</taxon>
        <taxon>Symphypleona</taxon>
        <taxon>Sminthuridae</taxon>
        <taxon>Allacma</taxon>
    </lineage>
</organism>
<evidence type="ECO:0000313" key="11">
    <source>
        <dbReference type="Proteomes" id="UP000708208"/>
    </source>
</evidence>
<dbReference type="Proteomes" id="UP000708208">
    <property type="component" value="Unassembled WGS sequence"/>
</dbReference>
<keyword evidence="5" id="KW-0460">Magnesium</keyword>
<comment type="caution">
    <text evidence="10">The sequence shown here is derived from an EMBL/GenBank/DDBJ whole genome shotgun (WGS) entry which is preliminary data.</text>
</comment>
<evidence type="ECO:0000259" key="8">
    <source>
        <dbReference type="Pfam" id="PF19088"/>
    </source>
</evidence>
<dbReference type="InterPro" id="IPR045100">
    <property type="entry name" value="TUT4/7_NTP_transf"/>
</dbReference>
<evidence type="ECO:0000256" key="2">
    <source>
        <dbReference type="ARBA" id="ARBA00022490"/>
    </source>
</evidence>
<dbReference type="OrthoDB" id="407432at2759"/>
<evidence type="ECO:0000256" key="4">
    <source>
        <dbReference type="ARBA" id="ARBA00022723"/>
    </source>
</evidence>
<comment type="subcellular location">
    <subcellularLocation>
        <location evidence="1">Cytoplasm</location>
    </subcellularLocation>
</comment>
<dbReference type="AlphaFoldDB" id="A0A8J2PVP8"/>
<keyword evidence="4" id="KW-0479">Metal-binding</keyword>
<protein>
    <submittedName>
        <fullName evidence="10">Uncharacterized protein</fullName>
    </submittedName>
</protein>
<dbReference type="InterPro" id="IPR054708">
    <property type="entry name" value="MTPAP-like_central"/>
</dbReference>
<dbReference type="PANTHER" id="PTHR12271">
    <property type="entry name" value="POLY A POLYMERASE CID PAP -RELATED"/>
    <property type="match status" value="1"/>
</dbReference>
<dbReference type="Pfam" id="PF19088">
    <property type="entry name" value="TUTase"/>
    <property type="match status" value="1"/>
</dbReference>
<evidence type="ECO:0000256" key="3">
    <source>
        <dbReference type="ARBA" id="ARBA00022679"/>
    </source>
</evidence>
<gene>
    <name evidence="10" type="ORF">AFUS01_LOCUS33601</name>
</gene>
<keyword evidence="3" id="KW-0808">Transferase</keyword>
<dbReference type="Pfam" id="PF03828">
    <property type="entry name" value="PAP_assoc"/>
    <property type="match status" value="1"/>
</dbReference>
<feature type="domain" description="Terminal uridylyltransferase 4/7 nucleotidyltransferase" evidence="8">
    <location>
        <begin position="47"/>
        <end position="128"/>
    </location>
</feature>
<dbReference type="Pfam" id="PF22600">
    <property type="entry name" value="MTPAP-like_central"/>
    <property type="match status" value="1"/>
</dbReference>
<feature type="domain" description="Poly(A) RNA polymerase mitochondrial-like central palm" evidence="9">
    <location>
        <begin position="619"/>
        <end position="679"/>
    </location>
</feature>
<proteinExistence type="inferred from homology"/>
<comment type="similarity">
    <text evidence="6">Belongs to the DNA polymerase type-B-like family. GLD2 subfamily.</text>
</comment>
<evidence type="ECO:0000259" key="7">
    <source>
        <dbReference type="Pfam" id="PF03828"/>
    </source>
</evidence>
<dbReference type="GO" id="GO:0031123">
    <property type="term" value="P:RNA 3'-end processing"/>
    <property type="evidence" value="ECO:0007669"/>
    <property type="project" value="TreeGrafter"/>
</dbReference>
<evidence type="ECO:0000313" key="10">
    <source>
        <dbReference type="EMBL" id="CAG7823380.1"/>
    </source>
</evidence>
<accession>A0A8J2PVP8</accession>
<keyword evidence="2" id="KW-0963">Cytoplasm</keyword>
<evidence type="ECO:0000256" key="6">
    <source>
        <dbReference type="ARBA" id="ARBA00038491"/>
    </source>
</evidence>
<evidence type="ECO:0000259" key="9">
    <source>
        <dbReference type="Pfam" id="PF22600"/>
    </source>
</evidence>
<sequence length="683" mass="77129">MVKEKARILNIDCCLLGIGGVNTNWIFSQGLLVSAQVLKVKMDELLEYTLKKIPRPARAHCRSIGSILNSRVKEKGLSDSEMNNRKQLIEFLNEELSKSFTCKVTLFGSSTTSLGFKTSDINGSVFFDLNKVTAVSNFDVNGNPEVQVEPRNDPDVLNRLMYFFTSHPRFSTPELIFKSSTAEIHVRSTRTIDSFSNIILNWQYQIGIETSNLLAEYVKLNPVLRPLVIVFREWAKICKIHEPESPGLDSFSYTVVVVFFLQKLNLLPIVNPTVLKTSDLPPYVEISPEKVGFLWLRLLRFYAVEFDFKEHVVAITEGYHLRNDNSLICIQDPLKPTVSLAKIENGPATFERIIECIKSTYFYFAIPRTIHGSLYDRILPPEEVPTCESWVFHRFVKSSVNSPWNPLEELTSDKWNPLVLAELIKGENWRDFQDFKQFDLESVTVRINSKKVGDGKTRTSVISDDVPLLSDIFLEWFYMYDFSEASFTQFVQKINPIPRSNPAPKPPVVLPGTHIQSLGSVPLPTFIPPFSAVPHTIMRTPVPVLNPIQPLLLGSRPIMQIPAQNINRPKSQNPVKSGLLGKPPATILPQAVVKPRTVNTNPALAPVPLSEDLIALNNIMYKNLEMEGLTEEDNKIRLKIVKELKQILIATYPTVEFTMFGSSCNGFGTRHSDMDISASFGIE</sequence>
<evidence type="ECO:0000256" key="5">
    <source>
        <dbReference type="ARBA" id="ARBA00022842"/>
    </source>
</evidence>
<dbReference type="PANTHER" id="PTHR12271:SF40">
    <property type="entry name" value="POLY(A) RNA POLYMERASE GLD2"/>
    <property type="match status" value="1"/>
</dbReference>
<reference evidence="10" key="1">
    <citation type="submission" date="2021-06" db="EMBL/GenBank/DDBJ databases">
        <authorList>
            <person name="Hodson N. C."/>
            <person name="Mongue J. A."/>
            <person name="Jaron S. K."/>
        </authorList>
    </citation>
    <scope>NUCLEOTIDE SEQUENCE</scope>
</reference>
<dbReference type="GO" id="GO:0005737">
    <property type="term" value="C:cytoplasm"/>
    <property type="evidence" value="ECO:0007669"/>
    <property type="project" value="UniProtKB-SubCell"/>
</dbReference>
<dbReference type="GO" id="GO:1990817">
    <property type="term" value="F:poly(A) RNA polymerase activity"/>
    <property type="evidence" value="ECO:0007669"/>
    <property type="project" value="UniProtKB-ARBA"/>
</dbReference>
<feature type="domain" description="PAP-associated" evidence="7">
    <location>
        <begin position="291"/>
        <end position="337"/>
    </location>
</feature>
<keyword evidence="11" id="KW-1185">Reference proteome</keyword>
<dbReference type="InterPro" id="IPR002058">
    <property type="entry name" value="PAP_assoc"/>
</dbReference>
<name>A0A8J2PVP8_9HEXA</name>
<evidence type="ECO:0000256" key="1">
    <source>
        <dbReference type="ARBA" id="ARBA00004496"/>
    </source>
</evidence>